<dbReference type="AlphaFoldDB" id="A0A0E9P6J8"/>
<organism evidence="1">
    <name type="scientific">Anguilla anguilla</name>
    <name type="common">European freshwater eel</name>
    <name type="synonym">Muraena anguilla</name>
    <dbReference type="NCBI Taxonomy" id="7936"/>
    <lineage>
        <taxon>Eukaryota</taxon>
        <taxon>Metazoa</taxon>
        <taxon>Chordata</taxon>
        <taxon>Craniata</taxon>
        <taxon>Vertebrata</taxon>
        <taxon>Euteleostomi</taxon>
        <taxon>Actinopterygii</taxon>
        <taxon>Neopterygii</taxon>
        <taxon>Teleostei</taxon>
        <taxon>Anguilliformes</taxon>
        <taxon>Anguillidae</taxon>
        <taxon>Anguilla</taxon>
    </lineage>
</organism>
<reference evidence="1" key="2">
    <citation type="journal article" date="2015" name="Fish Shellfish Immunol.">
        <title>Early steps in the European eel (Anguilla anguilla)-Vibrio vulnificus interaction in the gills: Role of the RtxA13 toxin.</title>
        <authorList>
            <person name="Callol A."/>
            <person name="Pajuelo D."/>
            <person name="Ebbesson L."/>
            <person name="Teles M."/>
            <person name="MacKenzie S."/>
            <person name="Amaro C."/>
        </authorList>
    </citation>
    <scope>NUCLEOTIDE SEQUENCE</scope>
</reference>
<evidence type="ECO:0000313" key="1">
    <source>
        <dbReference type="EMBL" id="JAG99709.1"/>
    </source>
</evidence>
<sequence>MPVTSALEYTGGRCTHSELRSSPWVYVGASASFIKLMGLKINIMRQYVTKTRGFF</sequence>
<reference evidence="1" key="1">
    <citation type="submission" date="2014-11" db="EMBL/GenBank/DDBJ databases">
        <authorList>
            <person name="Amaro Gonzalez C."/>
        </authorList>
    </citation>
    <scope>NUCLEOTIDE SEQUENCE</scope>
</reference>
<accession>A0A0E9P6J8</accession>
<dbReference type="EMBL" id="GBXM01108867">
    <property type="protein sequence ID" value="JAG99709.1"/>
    <property type="molecule type" value="Transcribed_RNA"/>
</dbReference>
<protein>
    <submittedName>
        <fullName evidence="1">Uncharacterized protein</fullName>
    </submittedName>
</protein>
<proteinExistence type="predicted"/>
<name>A0A0E9P6J8_ANGAN</name>